<sequence length="321" mass="37413">MKIITLFFVLTISSAVTYDDLKAQLAKGDLEIQELREKVIDVLQKGTPENLPTEERMKCLSGPETSAVKYSKIAAERVESAAITKSKTFFNEGENDYENKVDHFIDSLKYKAYMTTLSLLVEKSKNGPIDEKESMRTVGIVVNRTLNEAKKEDGVDKYIQLEKEQERLVKERLTLLYAREELNDQVMLNKIEALLYSYQLEKKLSELKQEKRSVHSSKKVEDVKKHGKKYIEKVREVEKKEEKIKTIKRSAALSKKEVKKTEKFVEKIEKKLQKIEQMKHIEDKKDAQKDKVLDTIETPKCEKRIISHRMEHFQEQTISLI</sequence>
<dbReference type="EMBL" id="KB206215">
    <property type="protein sequence ID" value="ELP94405.1"/>
    <property type="molecule type" value="Genomic_DNA"/>
</dbReference>
<accession>A0A0A1UH15</accession>
<evidence type="ECO:0000256" key="1">
    <source>
        <dbReference type="SAM" id="Coils"/>
    </source>
</evidence>
<feature type="non-terminal residue" evidence="3">
    <location>
        <position position="1"/>
    </location>
</feature>
<feature type="coiled-coil region" evidence="1">
    <location>
        <begin position="237"/>
        <end position="285"/>
    </location>
</feature>
<dbReference type="RefSeq" id="XP_004261176.1">
    <property type="nucleotide sequence ID" value="XM_004261128.1"/>
</dbReference>
<keyword evidence="4" id="KW-1185">Reference proteome</keyword>
<dbReference type="AlphaFoldDB" id="A0A0A1UH15"/>
<evidence type="ECO:0008006" key="5">
    <source>
        <dbReference type="Google" id="ProtNLM"/>
    </source>
</evidence>
<evidence type="ECO:0000313" key="3">
    <source>
        <dbReference type="EMBL" id="ELP94405.1"/>
    </source>
</evidence>
<dbReference type="VEuPathDB" id="AmoebaDB:EIN_046480"/>
<gene>
    <name evidence="3" type="ORF">EIN_046480</name>
</gene>
<feature type="signal peptide" evidence="2">
    <location>
        <begin position="1"/>
        <end position="15"/>
    </location>
</feature>
<keyword evidence="1" id="KW-0175">Coiled coil</keyword>
<dbReference type="GeneID" id="14893402"/>
<dbReference type="OrthoDB" id="30478at2759"/>
<evidence type="ECO:0000313" key="4">
    <source>
        <dbReference type="Proteomes" id="UP000014680"/>
    </source>
</evidence>
<feature type="chain" id="PRO_5012768443" description="Axoneme-associated protein mst101" evidence="2">
    <location>
        <begin position="16"/>
        <end position="321"/>
    </location>
</feature>
<name>A0A0A1UH15_ENTIV</name>
<dbReference type="KEGG" id="eiv:EIN_046480"/>
<protein>
    <recommendedName>
        <fullName evidence="5">Axoneme-associated protein mst101</fullName>
    </recommendedName>
</protein>
<dbReference type="Proteomes" id="UP000014680">
    <property type="component" value="Unassembled WGS sequence"/>
</dbReference>
<proteinExistence type="predicted"/>
<reference evidence="3 4" key="1">
    <citation type="submission" date="2012-10" db="EMBL/GenBank/DDBJ databases">
        <authorList>
            <person name="Zafar N."/>
            <person name="Inman J."/>
            <person name="Hall N."/>
            <person name="Lorenzi H."/>
            <person name="Caler E."/>
        </authorList>
    </citation>
    <scope>NUCLEOTIDE SEQUENCE [LARGE SCALE GENOMIC DNA]</scope>
    <source>
        <strain evidence="3 4">IP1</strain>
    </source>
</reference>
<evidence type="ECO:0000256" key="2">
    <source>
        <dbReference type="SAM" id="SignalP"/>
    </source>
</evidence>
<feature type="non-terminal residue" evidence="3">
    <location>
        <position position="321"/>
    </location>
</feature>
<keyword evidence="2" id="KW-0732">Signal</keyword>
<organism evidence="3 4">
    <name type="scientific">Entamoeba invadens IP1</name>
    <dbReference type="NCBI Taxonomy" id="370355"/>
    <lineage>
        <taxon>Eukaryota</taxon>
        <taxon>Amoebozoa</taxon>
        <taxon>Evosea</taxon>
        <taxon>Archamoebae</taxon>
        <taxon>Mastigamoebida</taxon>
        <taxon>Entamoebidae</taxon>
        <taxon>Entamoeba</taxon>
    </lineage>
</organism>